<dbReference type="RefSeq" id="WP_182551069.1">
    <property type="nucleotide sequence ID" value="NZ_JACGXN010000007.1"/>
</dbReference>
<evidence type="ECO:0000313" key="2">
    <source>
        <dbReference type="Proteomes" id="UP000549052"/>
    </source>
</evidence>
<dbReference type="PANTHER" id="PTHR48100:SF10">
    <property type="entry name" value="2-CARBOXY-D-ARABINITOL-1-PHOSPHATASE-RELATED"/>
    <property type="match status" value="1"/>
</dbReference>
<reference evidence="1 2" key="1">
    <citation type="submission" date="2020-07" db="EMBL/GenBank/DDBJ databases">
        <title>Genomic Encyclopedia of Type Strains, Phase IV (KMG-V): Genome sequencing to study the core and pangenomes of soil and plant-associated prokaryotes.</title>
        <authorList>
            <person name="Whitman W."/>
        </authorList>
    </citation>
    <scope>NUCLEOTIDE SEQUENCE [LARGE SCALE GENOMIC DNA]</scope>
    <source>
        <strain evidence="1 2">AN3</strain>
    </source>
</reference>
<dbReference type="AlphaFoldDB" id="A0A839EV45"/>
<organism evidence="1 2">
    <name type="scientific">Phyllobacterium myrsinacearum</name>
    <dbReference type="NCBI Taxonomy" id="28101"/>
    <lineage>
        <taxon>Bacteria</taxon>
        <taxon>Pseudomonadati</taxon>
        <taxon>Pseudomonadota</taxon>
        <taxon>Alphaproteobacteria</taxon>
        <taxon>Hyphomicrobiales</taxon>
        <taxon>Phyllobacteriaceae</taxon>
        <taxon>Phyllobacterium</taxon>
    </lineage>
</organism>
<keyword evidence="2" id="KW-1185">Reference proteome</keyword>
<dbReference type="Pfam" id="PF00300">
    <property type="entry name" value="His_Phos_1"/>
    <property type="match status" value="1"/>
</dbReference>
<name>A0A839EV45_9HYPH</name>
<evidence type="ECO:0000313" key="1">
    <source>
        <dbReference type="EMBL" id="MBA8880430.1"/>
    </source>
</evidence>
<dbReference type="SMART" id="SM00855">
    <property type="entry name" value="PGAM"/>
    <property type="match status" value="1"/>
</dbReference>
<dbReference type="PANTHER" id="PTHR48100">
    <property type="entry name" value="BROAD-SPECIFICITY PHOSPHATASE YOR283W-RELATED"/>
    <property type="match status" value="1"/>
</dbReference>
<dbReference type="Gene3D" id="3.40.50.1240">
    <property type="entry name" value="Phosphoglycerate mutase-like"/>
    <property type="match status" value="1"/>
</dbReference>
<accession>A0A839EV45</accession>
<sequence>MAKATRLTLVCHGATSATRTGAFPLDEPVEPSEVQRAKDIAGYLRHAHRFVTSPAQRAQQTAQALGLEAAIEAVISDMDYGRWAGRLLADIHATAPGDVENWMSNPASAPHGGESFNDLLHRVSGWLTTHMDDGGHTIVVTHALVIRAAIIHTLQAPVSAFWRIDVEPLSFTELNSDGQRWMMRACANSPPSSAGSAT</sequence>
<dbReference type="InterPro" id="IPR013078">
    <property type="entry name" value="His_Pase_superF_clade-1"/>
</dbReference>
<dbReference type="EMBL" id="JACGXN010000007">
    <property type="protein sequence ID" value="MBA8880430.1"/>
    <property type="molecule type" value="Genomic_DNA"/>
</dbReference>
<dbReference type="Proteomes" id="UP000549052">
    <property type="component" value="Unassembled WGS sequence"/>
</dbReference>
<protein>
    <submittedName>
        <fullName evidence="1">Broad specificity phosphatase PhoE</fullName>
    </submittedName>
</protein>
<dbReference type="GO" id="GO:0016791">
    <property type="term" value="F:phosphatase activity"/>
    <property type="evidence" value="ECO:0007669"/>
    <property type="project" value="TreeGrafter"/>
</dbReference>
<proteinExistence type="predicted"/>
<dbReference type="SUPFAM" id="SSF53254">
    <property type="entry name" value="Phosphoglycerate mutase-like"/>
    <property type="match status" value="1"/>
</dbReference>
<dbReference type="InterPro" id="IPR050275">
    <property type="entry name" value="PGM_Phosphatase"/>
</dbReference>
<comment type="caution">
    <text evidence="1">The sequence shown here is derived from an EMBL/GenBank/DDBJ whole genome shotgun (WGS) entry which is preliminary data.</text>
</comment>
<gene>
    <name evidence="1" type="ORF">FHW16_004150</name>
</gene>
<dbReference type="InterPro" id="IPR029033">
    <property type="entry name" value="His_PPase_superfam"/>
</dbReference>